<accession>A0A024TGV7</accession>
<dbReference type="AlphaFoldDB" id="A0A024TGV7"/>
<dbReference type="GeneID" id="20089766"/>
<dbReference type="VEuPathDB" id="FungiDB:H310_12716"/>
<evidence type="ECO:0000313" key="2">
    <source>
        <dbReference type="EMBL" id="ETV93288.1"/>
    </source>
</evidence>
<gene>
    <name evidence="2" type="ORF">H310_12716</name>
</gene>
<organism evidence="2">
    <name type="scientific">Aphanomyces invadans</name>
    <dbReference type="NCBI Taxonomy" id="157072"/>
    <lineage>
        <taxon>Eukaryota</taxon>
        <taxon>Sar</taxon>
        <taxon>Stramenopiles</taxon>
        <taxon>Oomycota</taxon>
        <taxon>Saprolegniomycetes</taxon>
        <taxon>Saprolegniales</taxon>
        <taxon>Verrucalvaceae</taxon>
        <taxon>Aphanomyces</taxon>
    </lineage>
</organism>
<sequence length="211" mass="23479">MSKWCTFRLLCKRDDVNEYKTDKSNDATKHEPWTMHRASKRSGLPIETLPPVQAARVADGKVQFCWIMATGAQGLVNSQIAMISQEAMLLSGEYIVAYRPVKGSKTSVMAYETQLVSPAKSRTSSQGRGSRRSWANPPGETKLTLAVLRMTMAVMPRMSRNGRPIQTDPTTRLNTKRFVPGTSNLIHVPNMSMNAATATNAVVMYTMMYQT</sequence>
<dbReference type="EMBL" id="KI913993">
    <property type="protein sequence ID" value="ETV93288.1"/>
    <property type="molecule type" value="Genomic_DNA"/>
</dbReference>
<feature type="region of interest" description="Disordered" evidence="1">
    <location>
        <begin position="118"/>
        <end position="138"/>
    </location>
</feature>
<reference evidence="2" key="1">
    <citation type="submission" date="2013-12" db="EMBL/GenBank/DDBJ databases">
        <title>The Genome Sequence of Aphanomyces invadans NJM9701.</title>
        <authorList>
            <consortium name="The Broad Institute Genomics Platform"/>
            <person name="Russ C."/>
            <person name="Tyler B."/>
            <person name="van West P."/>
            <person name="Dieguez-Uribeondo J."/>
            <person name="Young S.K."/>
            <person name="Zeng Q."/>
            <person name="Gargeya S."/>
            <person name="Fitzgerald M."/>
            <person name="Abouelleil A."/>
            <person name="Alvarado L."/>
            <person name="Chapman S.B."/>
            <person name="Gainer-Dewar J."/>
            <person name="Goldberg J."/>
            <person name="Griggs A."/>
            <person name="Gujja S."/>
            <person name="Hansen M."/>
            <person name="Howarth C."/>
            <person name="Imamovic A."/>
            <person name="Ireland A."/>
            <person name="Larimer J."/>
            <person name="McCowan C."/>
            <person name="Murphy C."/>
            <person name="Pearson M."/>
            <person name="Poon T.W."/>
            <person name="Priest M."/>
            <person name="Roberts A."/>
            <person name="Saif S."/>
            <person name="Shea T."/>
            <person name="Sykes S."/>
            <person name="Wortman J."/>
            <person name="Nusbaum C."/>
            <person name="Birren B."/>
        </authorList>
    </citation>
    <scope>NUCLEOTIDE SEQUENCE [LARGE SCALE GENOMIC DNA]</scope>
    <source>
        <strain evidence="2">NJM9701</strain>
    </source>
</reference>
<dbReference type="RefSeq" id="XP_008878123.1">
    <property type="nucleotide sequence ID" value="XM_008879901.1"/>
</dbReference>
<protein>
    <submittedName>
        <fullName evidence="2">Uncharacterized protein</fullName>
    </submittedName>
</protein>
<proteinExistence type="predicted"/>
<evidence type="ECO:0000256" key="1">
    <source>
        <dbReference type="SAM" id="MobiDB-lite"/>
    </source>
</evidence>
<name>A0A024TGV7_9STRA</name>